<name>A0ACC0P7T3_RHOML</name>
<dbReference type="EMBL" id="CM046391">
    <property type="protein sequence ID" value="KAI8561099.1"/>
    <property type="molecule type" value="Genomic_DNA"/>
</dbReference>
<organism evidence="1 2">
    <name type="scientific">Rhododendron molle</name>
    <name type="common">Chinese azalea</name>
    <name type="synonym">Azalea mollis</name>
    <dbReference type="NCBI Taxonomy" id="49168"/>
    <lineage>
        <taxon>Eukaryota</taxon>
        <taxon>Viridiplantae</taxon>
        <taxon>Streptophyta</taxon>
        <taxon>Embryophyta</taxon>
        <taxon>Tracheophyta</taxon>
        <taxon>Spermatophyta</taxon>
        <taxon>Magnoliopsida</taxon>
        <taxon>eudicotyledons</taxon>
        <taxon>Gunneridae</taxon>
        <taxon>Pentapetalae</taxon>
        <taxon>asterids</taxon>
        <taxon>Ericales</taxon>
        <taxon>Ericaceae</taxon>
        <taxon>Ericoideae</taxon>
        <taxon>Rhodoreae</taxon>
        <taxon>Rhododendron</taxon>
    </lineage>
</organism>
<protein>
    <submittedName>
        <fullName evidence="1">Uncharacterized protein</fullName>
    </submittedName>
</protein>
<evidence type="ECO:0000313" key="2">
    <source>
        <dbReference type="Proteomes" id="UP001062846"/>
    </source>
</evidence>
<keyword evidence="2" id="KW-1185">Reference proteome</keyword>
<gene>
    <name evidence="1" type="ORF">RHMOL_Rhmol04G0310500</name>
</gene>
<comment type="caution">
    <text evidence="1">The sequence shown here is derived from an EMBL/GenBank/DDBJ whole genome shotgun (WGS) entry which is preliminary data.</text>
</comment>
<reference evidence="1" key="1">
    <citation type="submission" date="2022-02" db="EMBL/GenBank/DDBJ databases">
        <title>Plant Genome Project.</title>
        <authorList>
            <person name="Zhang R.-G."/>
        </authorList>
    </citation>
    <scope>NUCLEOTIDE SEQUENCE</scope>
    <source>
        <strain evidence="1">AT1</strain>
    </source>
</reference>
<proteinExistence type="predicted"/>
<evidence type="ECO:0000313" key="1">
    <source>
        <dbReference type="EMBL" id="KAI8561099.1"/>
    </source>
</evidence>
<dbReference type="Proteomes" id="UP001062846">
    <property type="component" value="Chromosome 4"/>
</dbReference>
<accession>A0ACC0P7T3</accession>
<sequence length="189" mass="21248">MKDEVMHLFREIPQRGLKPAVETFNIVLEGLFRVGRCAAAHRLFDEMQVAGIIPSTLTFSIFLDGLCKNGHIAFALSLFHTMESNRTYNIMIGGFCYEGLLNKAKEFFVEMEQKGFFPDGCTYNVIIRGFLARKYSEALVLLKEMVAKGFPADASTVSWIVNLSFVANGRMDITWTGWDSNSFVPNPAI</sequence>